<dbReference type="PROSITE" id="PS50887">
    <property type="entry name" value="GGDEF"/>
    <property type="match status" value="1"/>
</dbReference>
<dbReference type="InterPro" id="IPR011990">
    <property type="entry name" value="TPR-like_helical_dom_sf"/>
</dbReference>
<evidence type="ECO:0000313" key="6">
    <source>
        <dbReference type="EMBL" id="MCE4553728.1"/>
    </source>
</evidence>
<feature type="signal peptide" evidence="4">
    <location>
        <begin position="1"/>
        <end position="22"/>
    </location>
</feature>
<proteinExistence type="predicted"/>
<feature type="domain" description="GGDEF" evidence="5">
    <location>
        <begin position="496"/>
        <end position="639"/>
    </location>
</feature>
<dbReference type="EMBL" id="JAJTWU010000002">
    <property type="protein sequence ID" value="MCE4553728.1"/>
    <property type="molecule type" value="Genomic_DNA"/>
</dbReference>
<organism evidence="6 7">
    <name type="scientific">Pelomonas cellulosilytica</name>
    <dbReference type="NCBI Taxonomy" id="2906762"/>
    <lineage>
        <taxon>Bacteria</taxon>
        <taxon>Pseudomonadati</taxon>
        <taxon>Pseudomonadota</taxon>
        <taxon>Betaproteobacteria</taxon>
        <taxon>Burkholderiales</taxon>
        <taxon>Sphaerotilaceae</taxon>
        <taxon>Roseateles</taxon>
    </lineage>
</organism>
<dbReference type="Gene3D" id="3.30.70.270">
    <property type="match status" value="1"/>
</dbReference>
<reference evidence="6 7" key="1">
    <citation type="submission" date="2021-12" db="EMBL/GenBank/DDBJ databases">
        <title>Genome seq of P8.</title>
        <authorList>
            <person name="Seo T."/>
        </authorList>
    </citation>
    <scope>NUCLEOTIDE SEQUENCE [LARGE SCALE GENOMIC DNA]</scope>
    <source>
        <strain evidence="6 7">P8</strain>
    </source>
</reference>
<gene>
    <name evidence="6" type="ORF">LXT13_04615</name>
</gene>
<dbReference type="Proteomes" id="UP001200741">
    <property type="component" value="Unassembled WGS sequence"/>
</dbReference>
<dbReference type="InterPro" id="IPR050469">
    <property type="entry name" value="Diguanylate_Cyclase"/>
</dbReference>
<dbReference type="Gene3D" id="1.25.40.10">
    <property type="entry name" value="Tetratricopeptide repeat domain"/>
    <property type="match status" value="1"/>
</dbReference>
<comment type="catalytic activity">
    <reaction evidence="2">
        <text>2 GTP = 3',3'-c-di-GMP + 2 diphosphate</text>
        <dbReference type="Rhea" id="RHEA:24898"/>
        <dbReference type="ChEBI" id="CHEBI:33019"/>
        <dbReference type="ChEBI" id="CHEBI:37565"/>
        <dbReference type="ChEBI" id="CHEBI:58805"/>
        <dbReference type="EC" id="2.7.7.65"/>
    </reaction>
</comment>
<evidence type="ECO:0000313" key="7">
    <source>
        <dbReference type="Proteomes" id="UP001200741"/>
    </source>
</evidence>
<dbReference type="SUPFAM" id="SSF48452">
    <property type="entry name" value="TPR-like"/>
    <property type="match status" value="1"/>
</dbReference>
<evidence type="ECO:0000256" key="2">
    <source>
        <dbReference type="ARBA" id="ARBA00034247"/>
    </source>
</evidence>
<evidence type="ECO:0000256" key="1">
    <source>
        <dbReference type="ARBA" id="ARBA00012528"/>
    </source>
</evidence>
<feature type="transmembrane region" description="Helical" evidence="3">
    <location>
        <begin position="426"/>
        <end position="446"/>
    </location>
</feature>
<comment type="caution">
    <text evidence="6">The sequence shown here is derived from an EMBL/GenBank/DDBJ whole genome shotgun (WGS) entry which is preliminary data.</text>
</comment>
<dbReference type="PANTHER" id="PTHR45138">
    <property type="entry name" value="REGULATORY COMPONENTS OF SENSORY TRANSDUCTION SYSTEM"/>
    <property type="match status" value="1"/>
</dbReference>
<sequence length="674" mass="72447">MKAWLPAGVLIVAGLAPGFAMAAEGEHAEHAELAALVRDAFEDPAAAQAELQRRWPQDATPARLAAWRLVRGRLLLAAGKADAADAVAVELAGQPEGVDRSWLLRALLQEQAGRPAGTLAERAVAGLEARCRAAAVAWPDCDYRAAWEGLRLLQREQAGQGAYVDAEASARRGLAQAQAAGDRHLTALSRVQLALLLQAQDQTDAGRAEIRAALAEAQGDPVAGARVRNFEAAFERRAQNVAGARAALEAGIAQAEQAGAPHLAALLRSNLVDAYMHQGRLAEAQAAGRLALPVLQRFGDRVYERGLHHNLAVAHIKLHQFDAARQELARVADISQDPAELVSRARELRELGDAWADAGQYKEALAAFRDERELTARINERNRASALEELRRKYDTAARQRDLDLLARDGQIKDRQLENRRLAQRVGLAVGALLLLSLALIGVVLLRMRRAQALLSANQRLLRAQSERDPLTDLSNRRHFLAVMDQRARTVGADGFRGALLMIDIDQFKTVNDRYGHAAGDAVIVEVGRRIRAAVRASDLVVRWGGEEFLVYAPELPGDDLAQMAVRVLGGIAGSLITTDAGTLRVTASIGFASFPLGDSASPGGAALRLHWEQAVNWADMALYKAKAEGRNRAIGIAAVQAPDADALTAMLQDLDAACLNGQVKLNVLQGPAA</sequence>
<dbReference type="CDD" id="cd01949">
    <property type="entry name" value="GGDEF"/>
    <property type="match status" value="1"/>
</dbReference>
<keyword evidence="3" id="KW-0812">Transmembrane</keyword>
<evidence type="ECO:0000256" key="3">
    <source>
        <dbReference type="SAM" id="Phobius"/>
    </source>
</evidence>
<dbReference type="SUPFAM" id="SSF55073">
    <property type="entry name" value="Nucleotide cyclase"/>
    <property type="match status" value="1"/>
</dbReference>
<dbReference type="InterPro" id="IPR043128">
    <property type="entry name" value="Rev_trsase/Diguanyl_cyclase"/>
</dbReference>
<dbReference type="InterPro" id="IPR029787">
    <property type="entry name" value="Nucleotide_cyclase"/>
</dbReference>
<evidence type="ECO:0000256" key="4">
    <source>
        <dbReference type="SAM" id="SignalP"/>
    </source>
</evidence>
<keyword evidence="3" id="KW-0472">Membrane</keyword>
<feature type="chain" id="PRO_5045719421" description="diguanylate cyclase" evidence="4">
    <location>
        <begin position="23"/>
        <end position="674"/>
    </location>
</feature>
<name>A0ABS8XRD6_9BURK</name>
<dbReference type="EC" id="2.7.7.65" evidence="1"/>
<accession>A0ABS8XRD6</accession>
<dbReference type="Pfam" id="PF00990">
    <property type="entry name" value="GGDEF"/>
    <property type="match status" value="1"/>
</dbReference>
<dbReference type="SMART" id="SM00267">
    <property type="entry name" value="GGDEF"/>
    <property type="match status" value="1"/>
</dbReference>
<keyword evidence="7" id="KW-1185">Reference proteome</keyword>
<evidence type="ECO:0000259" key="5">
    <source>
        <dbReference type="PROSITE" id="PS50887"/>
    </source>
</evidence>
<keyword evidence="4" id="KW-0732">Signal</keyword>
<dbReference type="InterPro" id="IPR000160">
    <property type="entry name" value="GGDEF_dom"/>
</dbReference>
<protein>
    <recommendedName>
        <fullName evidence="1">diguanylate cyclase</fullName>
        <ecNumber evidence="1">2.7.7.65</ecNumber>
    </recommendedName>
</protein>
<keyword evidence="3" id="KW-1133">Transmembrane helix</keyword>
<dbReference type="NCBIfam" id="TIGR00254">
    <property type="entry name" value="GGDEF"/>
    <property type="match status" value="1"/>
</dbReference>
<dbReference type="PANTHER" id="PTHR45138:SF9">
    <property type="entry name" value="DIGUANYLATE CYCLASE DGCM-RELATED"/>
    <property type="match status" value="1"/>
</dbReference>
<dbReference type="RefSeq" id="WP_233370443.1">
    <property type="nucleotide sequence ID" value="NZ_JAJTWU010000002.1"/>
</dbReference>